<proteinExistence type="predicted"/>
<dbReference type="SUPFAM" id="SSF51679">
    <property type="entry name" value="Bacterial luciferase-like"/>
    <property type="match status" value="1"/>
</dbReference>
<gene>
    <name evidence="6" type="primary">ssuD_1</name>
    <name evidence="6" type="ORF">Ssi02_18730</name>
</gene>
<protein>
    <submittedName>
        <fullName evidence="6">Alkanesulfonate monooxygenase</fullName>
    </submittedName>
</protein>
<dbReference type="GO" id="GO:0008726">
    <property type="term" value="F:alkanesulfonate monooxygenase activity"/>
    <property type="evidence" value="ECO:0007669"/>
    <property type="project" value="TreeGrafter"/>
</dbReference>
<evidence type="ECO:0000256" key="3">
    <source>
        <dbReference type="ARBA" id="ARBA00023002"/>
    </source>
</evidence>
<evidence type="ECO:0000313" key="6">
    <source>
        <dbReference type="EMBL" id="GII91642.1"/>
    </source>
</evidence>
<feature type="domain" description="Luciferase-like" evidence="5">
    <location>
        <begin position="21"/>
        <end position="327"/>
    </location>
</feature>
<dbReference type="PANTHER" id="PTHR42847:SF4">
    <property type="entry name" value="ALKANESULFONATE MONOOXYGENASE-RELATED"/>
    <property type="match status" value="1"/>
</dbReference>
<keyword evidence="4 6" id="KW-0503">Monooxygenase</keyword>
<dbReference type="EMBL" id="BOOW01000010">
    <property type="protein sequence ID" value="GII91642.1"/>
    <property type="molecule type" value="Genomic_DNA"/>
</dbReference>
<name>A0A919RDE1_9ACTN</name>
<dbReference type="InterPro" id="IPR036661">
    <property type="entry name" value="Luciferase-like_sf"/>
</dbReference>
<comment type="caution">
    <text evidence="6">The sequence shown here is derived from an EMBL/GenBank/DDBJ whole genome shotgun (WGS) entry which is preliminary data.</text>
</comment>
<keyword evidence="1" id="KW-0285">Flavoprotein</keyword>
<dbReference type="Pfam" id="PF00296">
    <property type="entry name" value="Bac_luciferase"/>
    <property type="match status" value="1"/>
</dbReference>
<dbReference type="InterPro" id="IPR011251">
    <property type="entry name" value="Luciferase-like_dom"/>
</dbReference>
<evidence type="ECO:0000256" key="1">
    <source>
        <dbReference type="ARBA" id="ARBA00022630"/>
    </source>
</evidence>
<organism evidence="6 7">
    <name type="scientific">Sinosporangium siamense</name>
    <dbReference type="NCBI Taxonomy" id="1367973"/>
    <lineage>
        <taxon>Bacteria</taxon>
        <taxon>Bacillati</taxon>
        <taxon>Actinomycetota</taxon>
        <taxon>Actinomycetes</taxon>
        <taxon>Streptosporangiales</taxon>
        <taxon>Streptosporangiaceae</taxon>
        <taxon>Sinosporangium</taxon>
    </lineage>
</organism>
<dbReference type="CDD" id="cd01094">
    <property type="entry name" value="Alkanesulfonate_monoxygenase"/>
    <property type="match status" value="1"/>
</dbReference>
<evidence type="ECO:0000256" key="4">
    <source>
        <dbReference type="ARBA" id="ARBA00023033"/>
    </source>
</evidence>
<reference evidence="6" key="1">
    <citation type="submission" date="2021-01" db="EMBL/GenBank/DDBJ databases">
        <title>Whole genome shotgun sequence of Sinosporangium siamense NBRC 109515.</title>
        <authorList>
            <person name="Komaki H."/>
            <person name="Tamura T."/>
        </authorList>
    </citation>
    <scope>NUCLEOTIDE SEQUENCE</scope>
    <source>
        <strain evidence="6">NBRC 109515</strain>
    </source>
</reference>
<dbReference type="Gene3D" id="3.20.20.30">
    <property type="entry name" value="Luciferase-like domain"/>
    <property type="match status" value="1"/>
</dbReference>
<sequence>MSTEVLWYAVPRDGAYPWEPEGRQDVDLGHLQDLAVTVDRLGYDGALFATDLHDVWVLGSALASVTERLRPLLAVHPGLISPTLLAKMALTFDHLYGGRLQINVVNGDTRTLRQYGLHVDHDERYDLSAEYWQIFKRLTAGEQVSFQGRYFTVDGASFPELPPIQRPHVPLWFGGSSEAGLRMAAEHIDVYLSWGEPPAQLEEKIARLRRAAEEFGREIRFGVRLHLIVRDTEREAWDWADHLLRVTSPETYARMSGVNLAADSEGMRRQFGHHGGRVPDRAKDLEVHPNIWPGMSLFRPGPGTALVGSTENVLERLQEIQALGVDTFILSGNPLIEEAGRIAETILPALRTDRAEVATA</sequence>
<keyword evidence="2" id="KW-0288">FMN</keyword>
<dbReference type="Proteomes" id="UP000606172">
    <property type="component" value="Unassembled WGS sequence"/>
</dbReference>
<evidence type="ECO:0000256" key="2">
    <source>
        <dbReference type="ARBA" id="ARBA00022643"/>
    </source>
</evidence>
<dbReference type="GO" id="GO:0046306">
    <property type="term" value="P:alkanesulfonate catabolic process"/>
    <property type="evidence" value="ECO:0007669"/>
    <property type="project" value="TreeGrafter"/>
</dbReference>
<evidence type="ECO:0000313" key="7">
    <source>
        <dbReference type="Proteomes" id="UP000606172"/>
    </source>
</evidence>
<evidence type="ECO:0000259" key="5">
    <source>
        <dbReference type="Pfam" id="PF00296"/>
    </source>
</evidence>
<accession>A0A919RDE1</accession>
<dbReference type="PANTHER" id="PTHR42847">
    <property type="entry name" value="ALKANESULFONATE MONOOXYGENASE"/>
    <property type="match status" value="1"/>
</dbReference>
<keyword evidence="7" id="KW-1185">Reference proteome</keyword>
<dbReference type="InterPro" id="IPR050172">
    <property type="entry name" value="SsuD_RutA_monooxygenase"/>
</dbReference>
<dbReference type="AlphaFoldDB" id="A0A919RDE1"/>
<dbReference type="RefSeq" id="WP_204023468.1">
    <property type="nucleotide sequence ID" value="NZ_BOOW01000010.1"/>
</dbReference>
<keyword evidence="3" id="KW-0560">Oxidoreductase</keyword>